<keyword evidence="2" id="KW-0812">Transmembrane</keyword>
<dbReference type="Proteomes" id="UP000011529">
    <property type="component" value="Unassembled WGS sequence"/>
</dbReference>
<organism evidence="3 4">
    <name type="scientific">Rhodopirellula europaea 6C</name>
    <dbReference type="NCBI Taxonomy" id="1263867"/>
    <lineage>
        <taxon>Bacteria</taxon>
        <taxon>Pseudomonadati</taxon>
        <taxon>Planctomycetota</taxon>
        <taxon>Planctomycetia</taxon>
        <taxon>Pirellulales</taxon>
        <taxon>Pirellulaceae</taxon>
        <taxon>Rhodopirellula</taxon>
    </lineage>
</organism>
<proteinExistence type="predicted"/>
<keyword evidence="4" id="KW-1185">Reference proteome</keyword>
<reference evidence="3" key="2">
    <citation type="journal article" date="2013" name="Mar. Genomics">
        <title>Expression of sulfatases in Rhodopirellula baltica and the diversity of sulfatases in the genus Rhodopirellula.</title>
        <authorList>
            <person name="Wegner C.E."/>
            <person name="Richter-Heitmann T."/>
            <person name="Klindworth A."/>
            <person name="Klockow C."/>
            <person name="Richter M."/>
            <person name="Achstetter T."/>
            <person name="Glockner F.O."/>
            <person name="Harder J."/>
        </authorList>
    </citation>
    <scope>NUCLEOTIDE SEQUENCE [LARGE SCALE GENOMIC DNA]</scope>
    <source>
        <strain evidence="3">6C</strain>
    </source>
</reference>
<accession>M2B3N9</accession>
<dbReference type="EMBL" id="ANMO01000120">
    <property type="protein sequence ID" value="EMB16378.1"/>
    <property type="molecule type" value="Genomic_DNA"/>
</dbReference>
<evidence type="ECO:0000313" key="4">
    <source>
        <dbReference type="Proteomes" id="UP000011529"/>
    </source>
</evidence>
<feature type="transmembrane region" description="Helical" evidence="2">
    <location>
        <begin position="67"/>
        <end position="89"/>
    </location>
</feature>
<evidence type="ECO:0000256" key="2">
    <source>
        <dbReference type="SAM" id="Phobius"/>
    </source>
</evidence>
<dbReference type="PATRIC" id="fig|1263867.3.peg.2930"/>
<keyword evidence="2" id="KW-0472">Membrane</keyword>
<comment type="caution">
    <text evidence="3">The sequence shown here is derived from an EMBL/GenBank/DDBJ whole genome shotgun (WGS) entry which is preliminary data.</text>
</comment>
<feature type="region of interest" description="Disordered" evidence="1">
    <location>
        <begin position="1"/>
        <end position="21"/>
    </location>
</feature>
<reference evidence="3" key="1">
    <citation type="submission" date="2012-11" db="EMBL/GenBank/DDBJ databases">
        <title>Permanent draft genomes of Rhodopirellula europaea strain SH398 and 6C.</title>
        <authorList>
            <person name="Richter M."/>
            <person name="Richter-Heitmann T."/>
            <person name="Frank C."/>
            <person name="Harder J."/>
            <person name="Glockner F.O."/>
        </authorList>
    </citation>
    <scope>NUCLEOTIDE SEQUENCE</scope>
    <source>
        <strain evidence="3">6C</strain>
    </source>
</reference>
<name>M2B3N9_9BACT</name>
<gene>
    <name evidence="3" type="ORF">RE6C_02743</name>
</gene>
<protein>
    <submittedName>
        <fullName evidence="3">Uncharacterized protein</fullName>
    </submittedName>
</protein>
<evidence type="ECO:0000256" key="1">
    <source>
        <dbReference type="SAM" id="MobiDB-lite"/>
    </source>
</evidence>
<dbReference type="AlphaFoldDB" id="M2B3N9"/>
<keyword evidence="2" id="KW-1133">Transmembrane helix</keyword>
<sequence length="276" mass="29927">MTNASDAPVSEKILNSREESGKAKHLTRQRAIYRFVIAQACRLTARSRKIGFLTLNRRILRMTIKRSPLLFSLALGLIAGSFGSASVFAHEGHAEAAGHDHQAMMKAEKKIETALSTLSAEDQKYAKAQRFCPIMTYDRLGSMGTPLKVMIEGKPVFLCCKACIDDAKKGGEKTVKTVMKLRESTATLAKLPMEERMAVEAQKYCAVANTSFLGSMGAPLKLEIDGKRVYLCCGGCTKKAQANPAGTLAKAQELIKAGTLEGHDHAAHGHGEGHKH</sequence>
<evidence type="ECO:0000313" key="3">
    <source>
        <dbReference type="EMBL" id="EMB16378.1"/>
    </source>
</evidence>